<dbReference type="AlphaFoldDB" id="G8WMU8"/>
<accession>G8WMU8</accession>
<gene>
    <name evidence="1" type="ordered locus">SCATT_02960</name>
</gene>
<reference evidence="2" key="1">
    <citation type="submission" date="2011-12" db="EMBL/GenBank/DDBJ databases">
        <title>Complete genome sequence of Streptomyces cattleya strain DSM 46488.</title>
        <authorList>
            <person name="Ou H.-Y."/>
            <person name="Li P."/>
            <person name="Zhao C."/>
            <person name="O'Hagan D."/>
            <person name="Deng Z."/>
        </authorList>
    </citation>
    <scope>NUCLEOTIDE SEQUENCE [LARGE SCALE GENOMIC DNA]</scope>
    <source>
        <strain evidence="2">ATCC 35852 / DSM 46488 / JCM 4925 / NBRC 14057 / NRRL 8057</strain>
    </source>
</reference>
<proteinExistence type="predicted"/>
<dbReference type="KEGG" id="scy:SCATT_02960"/>
<dbReference type="HOGENOM" id="CLU_660410_0_0_11"/>
<dbReference type="Proteomes" id="UP000007842">
    <property type="component" value="Chromosome"/>
</dbReference>
<dbReference type="STRING" id="1003195.SCATT_02960"/>
<keyword evidence="2" id="KW-1185">Reference proteome</keyword>
<name>G8WMU8_STREN</name>
<organism evidence="1 2">
    <name type="scientific">Streptantibioticus cattleyicolor (strain ATCC 35852 / DSM 46488 / JCM 4925 / NBRC 14057 / NRRL 8057)</name>
    <name type="common">Streptomyces cattleya</name>
    <dbReference type="NCBI Taxonomy" id="1003195"/>
    <lineage>
        <taxon>Bacteria</taxon>
        <taxon>Bacillati</taxon>
        <taxon>Actinomycetota</taxon>
        <taxon>Actinomycetes</taxon>
        <taxon>Kitasatosporales</taxon>
        <taxon>Streptomycetaceae</taxon>
        <taxon>Streptantibioticus</taxon>
    </lineage>
</organism>
<evidence type="ECO:0000313" key="2">
    <source>
        <dbReference type="Proteomes" id="UP000007842"/>
    </source>
</evidence>
<sequence>MELDTEGGWTLIDGLLVLDGFSGWLTAETGRGDEPPRVSGGLAALLRAGNSLELEAGLAVPGGAVSGSVYRPEGGLDLIGDELPDGLSRSATELEYCYVHCDPATRDYLLALGLDLEWGFIDGLALTGLILELSGTGGGTPAATVIGTLRLGGADDQMVVCGTRDAGGAWSVSGTVTDISFRGFADWFADTFGTRLPEAVAGLELSEVSLAFDHTGGGEFRCSGALPLGETTPAAAFALRAAVGRDGGGKRTVEFSATLDVAVDLGDGEPYPMSFDVELGTGGDGTRLTASWTSDGEPVPVLTALAALGLDGLGELEDALPAALRPALRALTLAYDAGAGRTVVTASTERLTFTVASVRDALGKPLWALQAVVAVGLGLSQLPLLSGLLPAGAELAVRAVRRWPPPRPSRGRCWPS</sequence>
<protein>
    <submittedName>
        <fullName evidence="1">Uncharacterized protein</fullName>
    </submittedName>
</protein>
<dbReference type="EMBL" id="CP003219">
    <property type="protein sequence ID" value="AEW92667.1"/>
    <property type="molecule type" value="Genomic_DNA"/>
</dbReference>
<evidence type="ECO:0000313" key="1">
    <source>
        <dbReference type="EMBL" id="AEW92667.1"/>
    </source>
</evidence>
<dbReference type="eggNOG" id="ENOG503218Q">
    <property type="taxonomic scope" value="Bacteria"/>
</dbReference>